<comment type="similarity">
    <text evidence="2">Belongs to the EccD/Snm4 family.</text>
</comment>
<dbReference type="NCBIfam" id="TIGR03920">
    <property type="entry name" value="T7SS_EccD"/>
    <property type="match status" value="1"/>
</dbReference>
<dbReference type="OrthoDB" id="4775372at2"/>
<dbReference type="EMBL" id="QXEC01000022">
    <property type="protein sequence ID" value="RIV36057.1"/>
    <property type="molecule type" value="Genomic_DNA"/>
</dbReference>
<feature type="transmembrane region" description="Helical" evidence="7">
    <location>
        <begin position="210"/>
        <end position="229"/>
    </location>
</feature>
<evidence type="ECO:0000256" key="4">
    <source>
        <dbReference type="ARBA" id="ARBA00022692"/>
    </source>
</evidence>
<keyword evidence="10" id="KW-1185">Reference proteome</keyword>
<proteinExistence type="inferred from homology"/>
<evidence type="ECO:0000256" key="1">
    <source>
        <dbReference type="ARBA" id="ARBA00004651"/>
    </source>
</evidence>
<evidence type="ECO:0000256" key="2">
    <source>
        <dbReference type="ARBA" id="ARBA00006162"/>
    </source>
</evidence>
<dbReference type="InterPro" id="IPR024962">
    <property type="entry name" value="YukD-like"/>
</dbReference>
<evidence type="ECO:0000256" key="7">
    <source>
        <dbReference type="SAM" id="Phobius"/>
    </source>
</evidence>
<feature type="transmembrane region" description="Helical" evidence="7">
    <location>
        <begin position="119"/>
        <end position="141"/>
    </location>
</feature>
<feature type="transmembrane region" description="Helical" evidence="7">
    <location>
        <begin position="177"/>
        <end position="195"/>
    </location>
</feature>
<evidence type="ECO:0000313" key="9">
    <source>
        <dbReference type="EMBL" id="RIV36057.1"/>
    </source>
</evidence>
<dbReference type="InterPro" id="IPR044049">
    <property type="entry name" value="EccD_transm"/>
</dbReference>
<feature type="domain" description="EccD-like transmembrane" evidence="8">
    <location>
        <begin position="120"/>
        <end position="462"/>
    </location>
</feature>
<dbReference type="Pfam" id="PF19053">
    <property type="entry name" value="EccD"/>
    <property type="match status" value="1"/>
</dbReference>
<dbReference type="Gene3D" id="3.10.20.90">
    <property type="entry name" value="Phosphatidylinositol 3-kinase Catalytic Subunit, Chain A, domain 1"/>
    <property type="match status" value="1"/>
</dbReference>
<dbReference type="AlphaFoldDB" id="A0A418MQU8"/>
<evidence type="ECO:0000259" key="8">
    <source>
        <dbReference type="Pfam" id="PF19053"/>
    </source>
</evidence>
<feature type="transmembrane region" description="Helical" evidence="7">
    <location>
        <begin position="236"/>
        <end position="257"/>
    </location>
</feature>
<comment type="caution">
    <text evidence="9">The sequence shown here is derived from an EMBL/GenBank/DDBJ whole genome shotgun (WGS) entry which is preliminary data.</text>
</comment>
<feature type="transmembrane region" description="Helical" evidence="7">
    <location>
        <begin position="401"/>
        <end position="422"/>
    </location>
</feature>
<dbReference type="Proteomes" id="UP000283832">
    <property type="component" value="Unassembled WGS sequence"/>
</dbReference>
<dbReference type="Pfam" id="PF08817">
    <property type="entry name" value="YukD"/>
    <property type="match status" value="1"/>
</dbReference>
<evidence type="ECO:0000256" key="6">
    <source>
        <dbReference type="ARBA" id="ARBA00023136"/>
    </source>
</evidence>
<dbReference type="GO" id="GO:0005886">
    <property type="term" value="C:plasma membrane"/>
    <property type="evidence" value="ECO:0007669"/>
    <property type="project" value="UniProtKB-SubCell"/>
</dbReference>
<dbReference type="RefSeq" id="WP_119578869.1">
    <property type="nucleotide sequence ID" value="NZ_QXEC01000022.1"/>
</dbReference>
<keyword evidence="5 7" id="KW-1133">Transmembrane helix</keyword>
<comment type="subcellular location">
    <subcellularLocation>
        <location evidence="1">Cell membrane</location>
        <topology evidence="1">Multi-pass membrane protein</topology>
    </subcellularLocation>
</comment>
<evidence type="ECO:0000313" key="10">
    <source>
        <dbReference type="Proteomes" id="UP000283832"/>
    </source>
</evidence>
<evidence type="ECO:0000256" key="3">
    <source>
        <dbReference type="ARBA" id="ARBA00022475"/>
    </source>
</evidence>
<accession>A0A418MQU8</accession>
<gene>
    <name evidence="9" type="primary">eccD</name>
    <name evidence="9" type="ORF">D2L64_20695</name>
</gene>
<feature type="transmembrane region" description="Helical" evidence="7">
    <location>
        <begin position="322"/>
        <end position="341"/>
    </location>
</feature>
<dbReference type="PIRSF" id="PIRSF017804">
    <property type="entry name" value="Secretion_EccD1"/>
    <property type="match status" value="1"/>
</dbReference>
<feature type="transmembrane region" description="Helical" evidence="7">
    <location>
        <begin position="434"/>
        <end position="460"/>
    </location>
</feature>
<protein>
    <submittedName>
        <fullName evidence="9">Type VII secretion integral membrane protein EccD</fullName>
    </submittedName>
</protein>
<sequence length="465" mass="46929">MTVTAAGEMCRLVVCGPTSEAEVSVPAHVVVSDLLPVLLEYLGENLVETGLLHGGWVLQRLGSAPFAQDSTVSALGLRDGDVVHLRPRAEQIPPVDFDDLVDGIAHGVKQRPGRWTPALTRWTACAGLVVLLATGLVLLALPGPAGYRALAAGGLALACLVGALIAGYAVVDRTAGVIFLVAALGYAGLAGLSATDPRRGVAALRVDPPAVFTAAVALAATAVLAALVFAAARPLLLCVVVAGTLTAGAAALASYAGLTVVQAAAGLLVAATLAGILVPVVAFRLTGLRLPPLPTQPEHLQEDLDPIASNELLPNAASADRLMTALYAGIAAPAAVAVVLVAAAPGWAPATLVALVVTVRCLAARPMTSGWHRAAQLLPAVVGLVALAVALSAAAEPVTRLVAPLIVVPLGAAGLFAAARVLPDRRLTPYWGRVGDLAQTVTATAIVPVFLAVLDLYGFARAIGG</sequence>
<keyword evidence="4 7" id="KW-0812">Transmembrane</keyword>
<feature type="transmembrane region" description="Helical" evidence="7">
    <location>
        <begin position="375"/>
        <end position="395"/>
    </location>
</feature>
<reference evidence="9 10" key="1">
    <citation type="submission" date="2018-08" db="EMBL/GenBank/DDBJ databases">
        <title>Jishengella sp. nov., isolated from a root of Azadirachta indica A. Juss. var. siamensis Valenton.</title>
        <authorList>
            <person name="Kuncharoen N."/>
            <person name="Tanasupawat S."/>
            <person name="Kudo T."/>
            <person name="Ohkuma M."/>
        </authorList>
    </citation>
    <scope>NUCLEOTIDE SEQUENCE [LARGE SCALE GENOMIC DNA]</scope>
    <source>
        <strain evidence="9 10">AZ1-13</strain>
    </source>
</reference>
<feature type="transmembrane region" description="Helical" evidence="7">
    <location>
        <begin position="263"/>
        <end position="283"/>
    </location>
</feature>
<keyword evidence="6 7" id="KW-0472">Membrane</keyword>
<name>A0A418MQU8_9ACTN</name>
<keyword evidence="3" id="KW-1003">Cell membrane</keyword>
<feature type="transmembrane region" description="Helical" evidence="7">
    <location>
        <begin position="147"/>
        <end position="170"/>
    </location>
</feature>
<evidence type="ECO:0000256" key="5">
    <source>
        <dbReference type="ARBA" id="ARBA00022989"/>
    </source>
</evidence>
<dbReference type="InterPro" id="IPR006707">
    <property type="entry name" value="T7SS_EccD"/>
</dbReference>
<organism evidence="9 10">
    <name type="scientific">Micromonospora radicis</name>
    <dbReference type="NCBI Taxonomy" id="1894971"/>
    <lineage>
        <taxon>Bacteria</taxon>
        <taxon>Bacillati</taxon>
        <taxon>Actinomycetota</taxon>
        <taxon>Actinomycetes</taxon>
        <taxon>Micromonosporales</taxon>
        <taxon>Micromonosporaceae</taxon>
        <taxon>Micromonospora</taxon>
    </lineage>
</organism>